<comment type="caution">
    <text evidence="1">The sequence shown here is derived from an EMBL/GenBank/DDBJ whole genome shotgun (WGS) entry which is preliminary data.</text>
</comment>
<evidence type="ECO:0000313" key="2">
    <source>
        <dbReference type="Proteomes" id="UP000438182"/>
    </source>
</evidence>
<keyword evidence="2" id="KW-1185">Reference proteome</keyword>
<evidence type="ECO:0000313" key="1">
    <source>
        <dbReference type="EMBL" id="MWB99110.1"/>
    </source>
</evidence>
<dbReference type="RefSeq" id="WP_160425064.1">
    <property type="nucleotide sequence ID" value="NZ_WSTA01000048.1"/>
</dbReference>
<organism evidence="1 2">
    <name type="scientific">Agromyces seonyuensis</name>
    <dbReference type="NCBI Taxonomy" id="2662446"/>
    <lineage>
        <taxon>Bacteria</taxon>
        <taxon>Bacillati</taxon>
        <taxon>Actinomycetota</taxon>
        <taxon>Actinomycetes</taxon>
        <taxon>Micrococcales</taxon>
        <taxon>Microbacteriaceae</taxon>
        <taxon>Agromyces</taxon>
    </lineage>
</organism>
<dbReference type="AlphaFoldDB" id="A0A6I4NXN0"/>
<name>A0A6I4NXN0_9MICO</name>
<protein>
    <submittedName>
        <fullName evidence="1">Uncharacterized protein</fullName>
    </submittedName>
</protein>
<gene>
    <name evidence="1" type="ORF">GB864_11200</name>
</gene>
<reference evidence="1 2" key="1">
    <citation type="submission" date="2019-12" db="EMBL/GenBank/DDBJ databases">
        <authorList>
            <person name="Kim Y.S."/>
        </authorList>
    </citation>
    <scope>NUCLEOTIDE SEQUENCE [LARGE SCALE GENOMIC DNA]</scope>
    <source>
        <strain evidence="1 2">MMS17-SY077</strain>
    </source>
</reference>
<proteinExistence type="predicted"/>
<sequence>MDTAVSYTAKLLDGPLEGRTFSTELTESGEPKSQLSIPVEVGKHLRYSFAGGIEYDEPSGKPSAVDYRYAGADFD</sequence>
<dbReference type="Proteomes" id="UP000438182">
    <property type="component" value="Unassembled WGS sequence"/>
</dbReference>
<dbReference type="EMBL" id="WSTA01000048">
    <property type="protein sequence ID" value="MWB99110.1"/>
    <property type="molecule type" value="Genomic_DNA"/>
</dbReference>
<accession>A0A6I4NXN0</accession>